<feature type="domain" description="CRISPR system endoribonuclease Csx1 CARF" evidence="2">
    <location>
        <begin position="7"/>
        <end position="168"/>
    </location>
</feature>
<name>E6N2S6_CALS0</name>
<accession>E6N2S6</accession>
<evidence type="ECO:0000313" key="4">
    <source>
        <dbReference type="EMBL" id="BAJ46992.1"/>
    </source>
</evidence>
<proteinExistence type="predicted"/>
<sequence>MASSAVLQVIGEPKNYKKARYVYENQAREALLAATAVADITGGEAILLAPESLVTSLESDRDEARKLLEKPEMLEQKVLEQLERMGENHPKPMVKILPSIGSFSQHEKGWRINAQGSFAVIEAALFLIMRKLVNEGKNITMVVTSGLNIYPALALRTLNHILTYQLLSNYPLDTNQTPQHKLAFHTIPTQEKEEIQIETHTIETRVFNIFPLTIDEIDKEICKLYQHEMRSNLRWHLSNGMRAFNCITRNTPLPLYYEKIINKIDPREISFLEEKVAEDLKNRYKPEIHVVNNEILIKRPSELGLSLIRRAMMSLALTRVLMRLVDEARREVDDDGWVPLEAIEKMFIDKIYDDKREFKLNKFLLESELYKIREGGGDVYGSSINGHRVGGSSNEKRNFFAHSGFLRDMTIVRKDGEKILLKYCEEKMERVKGWLLD</sequence>
<feature type="domain" description="CRISPR system endoribonuclease Csx1-like HEPN" evidence="1">
    <location>
        <begin position="373"/>
        <end position="423"/>
    </location>
</feature>
<dbReference type="STRING" id="311458.CSUB_C0696"/>
<organism evidence="3 6">
    <name type="scientific">Caldiarchaeum subterraneum</name>
    <dbReference type="NCBI Taxonomy" id="311458"/>
    <lineage>
        <taxon>Archaea</taxon>
        <taxon>Nitrososphaerota</taxon>
        <taxon>Candidatus Caldarchaeales</taxon>
        <taxon>Candidatus Caldarchaeaceae</taxon>
        <taxon>Candidatus Caldarchaeum</taxon>
    </lineage>
</organism>
<dbReference type="SUPFAM" id="SSF160980">
    <property type="entry name" value="SSO1389-like"/>
    <property type="match status" value="1"/>
</dbReference>
<dbReference type="BioCyc" id="CCAL311458:G131R-710-MONOMER"/>
<dbReference type="Gene3D" id="3.40.50.10640">
    <property type="entry name" value="SSO1389-like"/>
    <property type="match status" value="1"/>
</dbReference>
<dbReference type="AlphaFoldDB" id="E6N2S6"/>
<dbReference type="Proteomes" id="UP000008120">
    <property type="component" value="Chromosome"/>
</dbReference>
<dbReference type="Pfam" id="PF09455">
    <property type="entry name" value="Csx1_HEPN"/>
    <property type="match status" value="1"/>
</dbReference>
<protein>
    <submittedName>
        <fullName evidence="3">Hypothetical conserved protein</fullName>
    </submittedName>
</protein>
<evidence type="ECO:0000259" key="1">
    <source>
        <dbReference type="Pfam" id="PF09455"/>
    </source>
</evidence>
<dbReference type="EMBL" id="AP011751">
    <property type="protein sequence ID" value="BAJ46992.1"/>
    <property type="molecule type" value="Genomic_DNA"/>
</dbReference>
<gene>
    <name evidence="5" type="ORF">CSUB_C0696</name>
    <name evidence="3" type="ORF">HGMM_F01H02C39</name>
    <name evidence="4" type="ORF">HGMM_F40C01C33</name>
</gene>
<dbReference type="EMBL" id="BA000048">
    <property type="protein sequence ID" value="BAJ50555.1"/>
    <property type="molecule type" value="Genomic_DNA"/>
</dbReference>
<evidence type="ECO:0000313" key="3">
    <source>
        <dbReference type="EMBL" id="BAJ46632.1"/>
    </source>
</evidence>
<reference evidence="3 6" key="1">
    <citation type="journal article" date="2005" name="Environ. Microbiol.">
        <title>Genetic and functional properties of uncultivated thermophilic crenarchaeotes from a subsurface gold mine as revealed by analysis of genome fragments.</title>
        <authorList>
            <person name="Nunoura T."/>
            <person name="Hirayama H."/>
            <person name="Takami H."/>
            <person name="Oida H."/>
            <person name="Nishi S."/>
            <person name="Shimamura S."/>
            <person name="Suzuki Y."/>
            <person name="Inagaki F."/>
            <person name="Takai K."/>
            <person name="Nealson K.H."/>
            <person name="Horikoshi K."/>
        </authorList>
    </citation>
    <scope>NUCLEOTIDE SEQUENCE [LARGE SCALE GENOMIC DNA]</scope>
</reference>
<dbReference type="InterPro" id="IPR019016">
    <property type="entry name" value="Csx1-like_HEPN"/>
</dbReference>
<dbReference type="EMBL" id="AP011633">
    <property type="protein sequence ID" value="BAJ46632.1"/>
    <property type="molecule type" value="Genomic_DNA"/>
</dbReference>
<dbReference type="Pfam" id="PF22230">
    <property type="entry name" value="Csx1_CARF"/>
    <property type="match status" value="1"/>
</dbReference>
<evidence type="ECO:0000313" key="6">
    <source>
        <dbReference type="Proteomes" id="UP000008120"/>
    </source>
</evidence>
<evidence type="ECO:0000259" key="2">
    <source>
        <dbReference type="Pfam" id="PF22230"/>
    </source>
</evidence>
<reference evidence="3 6" key="2">
    <citation type="journal article" date="2011" name="Nucleic Acids Res.">
        <title>Insights into the evolution of Archaea and eukaryotic protein modifier systems revealed by the genome of a novel archaeal group.</title>
        <authorList>
            <person name="Nunoura T."/>
            <person name="Takaki Y."/>
            <person name="Kakuta J."/>
            <person name="Nishi S."/>
            <person name="Sugahara J."/>
            <person name="Kazama H."/>
            <person name="Chee G."/>
            <person name="Hattori M."/>
            <person name="Kanai A."/>
            <person name="Atomi H."/>
            <person name="Takai K."/>
            <person name="Takami H."/>
        </authorList>
    </citation>
    <scope>NUCLEOTIDE SEQUENCE [LARGE SCALE GENOMIC DNA]</scope>
</reference>
<evidence type="ECO:0000313" key="5">
    <source>
        <dbReference type="EMBL" id="BAJ50555.1"/>
    </source>
</evidence>
<dbReference type="KEGG" id="csu:CSUB_C0696"/>
<dbReference type="Gene3D" id="1.10.3740.10">
    <property type="entry name" value="SSO1389-like domains"/>
    <property type="match status" value="1"/>
</dbReference>
<reference evidence="3" key="3">
    <citation type="journal article" date="2012" name="PLoS ONE">
        <title>A Deeply Branching Thermophilic Bacterium with an Ancient Acetyl-CoA Pathway Dominates a Subsurface Ecosystem.</title>
        <authorList>
            <person name="Takami H."/>
            <person name="Noguchi H."/>
            <person name="Takaki Y."/>
            <person name="Uchiyama I."/>
            <person name="Toyoda A."/>
            <person name="Nishi S."/>
            <person name="Chee G.-J."/>
            <person name="Arai W."/>
            <person name="Nunoura T."/>
            <person name="Itoh T."/>
            <person name="Hattori M."/>
            <person name="Takai K."/>
        </authorList>
    </citation>
    <scope>NUCLEOTIDE SEQUENCE</scope>
</reference>
<dbReference type="InterPro" id="IPR053857">
    <property type="entry name" value="Csx1_CARF"/>
</dbReference>
<dbReference type="InterPro" id="IPR027419">
    <property type="entry name" value="CRISPR-assoc_Csx1_C"/>
</dbReference>